<evidence type="ECO:0000256" key="1">
    <source>
        <dbReference type="ARBA" id="ARBA00022723"/>
    </source>
</evidence>
<dbReference type="GO" id="GO:0000287">
    <property type="term" value="F:magnesium ion binding"/>
    <property type="evidence" value="ECO:0007669"/>
    <property type="project" value="UniProtKB-ARBA"/>
</dbReference>
<dbReference type="InterPro" id="IPR023214">
    <property type="entry name" value="HAD_sf"/>
</dbReference>
<dbReference type="NCBIfam" id="TIGR01484">
    <property type="entry name" value="HAD-SF-IIB"/>
    <property type="match status" value="1"/>
</dbReference>
<dbReference type="PANTHER" id="PTHR10000">
    <property type="entry name" value="PHOSPHOSERINE PHOSPHATASE"/>
    <property type="match status" value="1"/>
</dbReference>
<dbReference type="SFLD" id="SFLDS00003">
    <property type="entry name" value="Haloacid_Dehalogenase"/>
    <property type="match status" value="1"/>
</dbReference>
<dbReference type="SUPFAM" id="SSF56784">
    <property type="entry name" value="HAD-like"/>
    <property type="match status" value="1"/>
</dbReference>
<dbReference type="InterPro" id="IPR006381">
    <property type="entry name" value="HAD-SF-IIB-MPGP"/>
</dbReference>
<dbReference type="InterPro" id="IPR036412">
    <property type="entry name" value="HAD-like_sf"/>
</dbReference>
<keyword evidence="5" id="KW-1185">Reference proteome</keyword>
<dbReference type="Pfam" id="PF08282">
    <property type="entry name" value="Hydrolase_3"/>
    <property type="match status" value="1"/>
</dbReference>
<dbReference type="InterPro" id="IPR006379">
    <property type="entry name" value="HAD-SF_hydro_IIB"/>
</dbReference>
<sequence length="262" mass="29095">MPSLQQPLLVITDLDGSLLDHHTYRWDAAAEWLAELQRYQVPVVLCSSKTAAEIVPLQKRIGLTGIPFIAENGALVQMSAQRCVRIPPESPGYDAICQTLSTLQLRFRFQGFCNFSHAEVAAMTGLTEGEATLARQREASEVIVWRDDEEKLEAFRAALAQHQLQLTQGGRFWHVMPTGSGKGEALRWLLGQYDHAPTTIGLGDGPNDAPMLDAVDYAVVIKGYSKTPVSLTRQDTQQIYHTAHYGPEGWKEGLDYFLSQPD</sequence>
<keyword evidence="3" id="KW-0460">Magnesium</keyword>
<dbReference type="Gene3D" id="3.30.980.20">
    <property type="entry name" value="Putative mannosyl-3-phosphoglycerate phosphatase, domain 2"/>
    <property type="match status" value="1"/>
</dbReference>
<evidence type="ECO:0000256" key="2">
    <source>
        <dbReference type="ARBA" id="ARBA00022801"/>
    </source>
</evidence>
<proteinExistence type="predicted"/>
<reference evidence="4 5" key="1">
    <citation type="journal article" date="2022" name="J Glob Antimicrob Resist">
        <title>First complete genome of a multidrug resistant strain of the novel human pathogen Kalamiella piersonii (GABEKP28) identified in human saliva.</title>
        <authorList>
            <person name="McDonagh F."/>
            <person name="Singh N.K."/>
            <person name="Venkateswaran K."/>
            <person name="Lonappan A.M."/>
            <person name="Hallahan B."/>
            <person name="Tuohy A."/>
            <person name="Burke L."/>
            <person name="Kovarova A."/>
            <person name="Miliotis G."/>
        </authorList>
    </citation>
    <scope>NUCLEOTIDE SEQUENCE [LARGE SCALE GENOMIC DNA]</scope>
    <source>
        <strain evidence="4 5">GABEKP28</strain>
    </source>
</reference>
<protein>
    <submittedName>
        <fullName evidence="4">Mannosyl-3-phosphoglycerate phosphatase-related protein</fullName>
        <ecNumber evidence="4">3.1.3.70</ecNumber>
    </submittedName>
</protein>
<dbReference type="NCBIfam" id="TIGR01486">
    <property type="entry name" value="HAD-SF-IIB-MPGP"/>
    <property type="match status" value="1"/>
</dbReference>
<dbReference type="AlphaFoldDB" id="A0AAJ5QN97"/>
<dbReference type="SFLD" id="SFLDG01142">
    <property type="entry name" value="C2.B.2:_Mannosyl-3-phosphoglyc"/>
    <property type="match status" value="1"/>
</dbReference>
<dbReference type="EMBL" id="CP104758">
    <property type="protein sequence ID" value="WBG92249.1"/>
    <property type="molecule type" value="Genomic_DNA"/>
</dbReference>
<dbReference type="RefSeq" id="WP_126689875.1">
    <property type="nucleotide sequence ID" value="NZ_CP104758.1"/>
</dbReference>
<dbReference type="GO" id="GO:0005829">
    <property type="term" value="C:cytosol"/>
    <property type="evidence" value="ECO:0007669"/>
    <property type="project" value="TreeGrafter"/>
</dbReference>
<gene>
    <name evidence="4" type="ORF">N5580_06875</name>
</gene>
<evidence type="ECO:0000256" key="3">
    <source>
        <dbReference type="ARBA" id="ARBA00022842"/>
    </source>
</evidence>
<organism evidence="4 5">
    <name type="scientific">Pantoea piersonii</name>
    <dbReference type="NCBI Taxonomy" id="2364647"/>
    <lineage>
        <taxon>Bacteria</taxon>
        <taxon>Pseudomonadati</taxon>
        <taxon>Pseudomonadota</taxon>
        <taxon>Gammaproteobacteria</taxon>
        <taxon>Enterobacterales</taxon>
        <taxon>Erwiniaceae</taxon>
        <taxon>Pantoea</taxon>
    </lineage>
</organism>
<dbReference type="EC" id="3.1.3.70" evidence="4"/>
<keyword evidence="1" id="KW-0479">Metal-binding</keyword>
<accession>A0AAJ5QN97</accession>
<dbReference type="SFLD" id="SFLDG01140">
    <property type="entry name" value="C2.B:_Phosphomannomutase_and_P"/>
    <property type="match status" value="1"/>
</dbReference>
<dbReference type="Proteomes" id="UP001211544">
    <property type="component" value="Chromosome"/>
</dbReference>
<evidence type="ECO:0000313" key="4">
    <source>
        <dbReference type="EMBL" id="WBG92249.1"/>
    </source>
</evidence>
<dbReference type="GO" id="GO:0051479">
    <property type="term" value="P:mannosylglycerate biosynthetic process"/>
    <property type="evidence" value="ECO:0007669"/>
    <property type="project" value="InterPro"/>
</dbReference>
<name>A0AAJ5QN97_9GAMM</name>
<dbReference type="KEGG" id="kpie:N5580_06875"/>
<evidence type="ECO:0000313" key="5">
    <source>
        <dbReference type="Proteomes" id="UP001211544"/>
    </source>
</evidence>
<dbReference type="NCBIfam" id="NF002976">
    <property type="entry name" value="PRK03669.1"/>
    <property type="match status" value="1"/>
</dbReference>
<dbReference type="PANTHER" id="PTHR10000:SF8">
    <property type="entry name" value="HAD SUPERFAMILY HYDROLASE-LIKE, TYPE 3"/>
    <property type="match status" value="1"/>
</dbReference>
<dbReference type="GO" id="GO:0050531">
    <property type="term" value="F:mannosyl-3-phosphoglycerate phosphatase activity"/>
    <property type="evidence" value="ECO:0007669"/>
    <property type="project" value="UniProtKB-EC"/>
</dbReference>
<dbReference type="Gene3D" id="3.40.50.1000">
    <property type="entry name" value="HAD superfamily/HAD-like"/>
    <property type="match status" value="1"/>
</dbReference>
<keyword evidence="2 4" id="KW-0378">Hydrolase</keyword>